<evidence type="ECO:0000313" key="3">
    <source>
        <dbReference type="Proteomes" id="UP000308768"/>
    </source>
</evidence>
<evidence type="ECO:0000313" key="2">
    <source>
        <dbReference type="EMBL" id="TKA57854.1"/>
    </source>
</evidence>
<reference evidence="2 3" key="1">
    <citation type="submission" date="2017-03" db="EMBL/GenBank/DDBJ databases">
        <title>Genomes of endolithic fungi from Antarctica.</title>
        <authorList>
            <person name="Coleine C."/>
            <person name="Masonjones S."/>
            <person name="Stajich J.E."/>
        </authorList>
    </citation>
    <scope>NUCLEOTIDE SEQUENCE [LARGE SCALE GENOMIC DNA]</scope>
    <source>
        <strain evidence="2 3">CCFEE 5187</strain>
    </source>
</reference>
<protein>
    <submittedName>
        <fullName evidence="2">Uncharacterized protein</fullName>
    </submittedName>
</protein>
<feature type="region of interest" description="Disordered" evidence="1">
    <location>
        <begin position="259"/>
        <end position="307"/>
    </location>
</feature>
<dbReference type="GO" id="GO:0005634">
    <property type="term" value="C:nucleus"/>
    <property type="evidence" value="ECO:0007669"/>
    <property type="project" value="InterPro"/>
</dbReference>
<dbReference type="Gene3D" id="1.10.20.10">
    <property type="entry name" value="Histone, subunit A"/>
    <property type="match status" value="1"/>
</dbReference>
<feature type="compositionally biased region" description="Polar residues" evidence="1">
    <location>
        <begin position="291"/>
        <end position="306"/>
    </location>
</feature>
<dbReference type="PANTHER" id="PTHR15992">
    <property type="entry name" value="HOLLIDAY JUNCTION RECOGNITION PROTEIN"/>
    <property type="match status" value="1"/>
</dbReference>
<dbReference type="STRING" id="331657.A0A4U0W697"/>
<dbReference type="OrthoDB" id="2420608at2759"/>
<dbReference type="InterPro" id="IPR009072">
    <property type="entry name" value="Histone-fold"/>
</dbReference>
<dbReference type="EMBL" id="NAJN01002099">
    <property type="protein sequence ID" value="TKA57854.1"/>
    <property type="molecule type" value="Genomic_DNA"/>
</dbReference>
<evidence type="ECO:0000256" key="1">
    <source>
        <dbReference type="SAM" id="MobiDB-lite"/>
    </source>
</evidence>
<feature type="compositionally biased region" description="Basic and acidic residues" evidence="1">
    <location>
        <begin position="1"/>
        <end position="10"/>
    </location>
</feature>
<feature type="compositionally biased region" description="Basic and acidic residues" evidence="1">
    <location>
        <begin position="210"/>
        <end position="221"/>
    </location>
</feature>
<dbReference type="PANTHER" id="PTHR15992:SF5">
    <property type="entry name" value="HOLLIDAY JUNCTION RECOGNITION PROTEIN"/>
    <property type="match status" value="1"/>
</dbReference>
<dbReference type="AlphaFoldDB" id="A0A4U0W697"/>
<comment type="caution">
    <text evidence="2">The sequence shown here is derived from an EMBL/GenBank/DDBJ whole genome shotgun (WGS) entry which is preliminary data.</text>
</comment>
<dbReference type="Pfam" id="PF10384">
    <property type="entry name" value="Scm3"/>
    <property type="match status" value="1"/>
</dbReference>
<dbReference type="GO" id="GO:0042393">
    <property type="term" value="F:histone binding"/>
    <property type="evidence" value="ECO:0007669"/>
    <property type="project" value="InterPro"/>
</dbReference>
<name>A0A4U0W697_9PEZI</name>
<feature type="region of interest" description="Disordered" evidence="1">
    <location>
        <begin position="179"/>
        <end position="227"/>
    </location>
</feature>
<gene>
    <name evidence="2" type="ORF">B0A49_11356</name>
</gene>
<keyword evidence="3" id="KW-1185">Reference proteome</keyword>
<dbReference type="GO" id="GO:0046982">
    <property type="term" value="F:protein heterodimerization activity"/>
    <property type="evidence" value="ECO:0007669"/>
    <property type="project" value="InterPro"/>
</dbReference>
<dbReference type="InterPro" id="IPR018465">
    <property type="entry name" value="Scm3/HJURP"/>
</dbReference>
<proteinExistence type="predicted"/>
<dbReference type="Proteomes" id="UP000308768">
    <property type="component" value="Unassembled WGS sequence"/>
</dbReference>
<feature type="region of interest" description="Disordered" evidence="1">
    <location>
        <begin position="1"/>
        <end position="25"/>
    </location>
</feature>
<organism evidence="2 3">
    <name type="scientific">Cryomyces minteri</name>
    <dbReference type="NCBI Taxonomy" id="331657"/>
    <lineage>
        <taxon>Eukaryota</taxon>
        <taxon>Fungi</taxon>
        <taxon>Dikarya</taxon>
        <taxon>Ascomycota</taxon>
        <taxon>Pezizomycotina</taxon>
        <taxon>Dothideomycetes</taxon>
        <taxon>Dothideomycetes incertae sedis</taxon>
        <taxon>Cryomyces</taxon>
    </lineage>
</organism>
<accession>A0A4U0W697</accession>
<sequence length="326" mass="36354">MEPSPKRLRVDGPSQYNPGFDLQHDRQQNDLRLKGIFEHIFQKYAKDFTEVGDEIDLEKGEIVVNNGHLSRMRHEQDIVGEGDARHFVQAFADGLTHEHGFEDSEEEDELSSDGPVIVEGQESSKDIVMIEDSEDEEDGGSVQLPLDTLHVLPANPAGIARYVTAMDSAGELQTDIHNGLENSEPRLDNDPTQANKSHTERMHRKQHSLLRKEQEDQELAKYSRRSGSPQVLIDSLVRVKEEVSPRIVSNRVGTREHVPAEVAPRWNAPEGDTMGEKGPGESIPRKKVARKSTTGYNILSGSTSGSIRRAQKTLIGEDLSEDELAL</sequence>